<evidence type="ECO:0000313" key="2">
    <source>
        <dbReference type="EMBL" id="AFZ04732.1"/>
    </source>
</evidence>
<dbReference type="PROSITE" id="PS51340">
    <property type="entry name" value="MOSC"/>
    <property type="match status" value="1"/>
</dbReference>
<feature type="domain" description="MOSC" evidence="1">
    <location>
        <begin position="123"/>
        <end position="268"/>
    </location>
</feature>
<dbReference type="InterPro" id="IPR005303">
    <property type="entry name" value="MOCOS_middle"/>
</dbReference>
<dbReference type="PANTHER" id="PTHR36930">
    <property type="entry name" value="METAL-SULFUR CLUSTER BIOSYNTHESIS PROTEINS YUAD-RELATED"/>
    <property type="match status" value="1"/>
</dbReference>
<dbReference type="InterPro" id="IPR005302">
    <property type="entry name" value="MoCF_Sase_C"/>
</dbReference>
<dbReference type="GO" id="GO:0003824">
    <property type="term" value="F:catalytic activity"/>
    <property type="evidence" value="ECO:0007669"/>
    <property type="project" value="InterPro"/>
</dbReference>
<evidence type="ECO:0000259" key="1">
    <source>
        <dbReference type="PROSITE" id="PS51340"/>
    </source>
</evidence>
<dbReference type="InterPro" id="IPR052716">
    <property type="entry name" value="MOSC_domain"/>
</dbReference>
<accession>K9VBE5</accession>
<dbReference type="STRING" id="179408.Osc7112_0090"/>
<dbReference type="HOGENOM" id="CLU_028286_5_0_3"/>
<sequence>MTLATIKQLFIYPIKGLTPQEMSEFALTAGHGIKGDRAFALMFADNLEAAKMPAQNVPWMSKKNFAVQNDWPLLAALECDYQPETAVLTVKREGVAVLSAETNTTAGRDRIGSFFTEYLAAIEPTKEARHPQFAPLQLVGDTSGETRYPDREPVHISLLSQATLDQLTEIAVQNIDVGRFRPNIVLEGMAAWSEFELIGKQFQLGTARIEVTARIGRCVNIEVNPETGDRDISLLSLLQKEFGHAQTGVLAKIINSGTVKIGDVLTSDY</sequence>
<dbReference type="Pfam" id="PF03476">
    <property type="entry name" value="MOSC_N"/>
    <property type="match status" value="1"/>
</dbReference>
<name>K9VBE5_9CYAN</name>
<proteinExistence type="predicted"/>
<dbReference type="Gene3D" id="2.40.33.20">
    <property type="entry name" value="PK beta-barrel domain-like"/>
    <property type="match status" value="1"/>
</dbReference>
<gene>
    <name evidence="2" type="ORF">Osc7112_0090</name>
</gene>
<organism evidence="2 3">
    <name type="scientific">Phormidium nigroviride PCC 7112</name>
    <dbReference type="NCBI Taxonomy" id="179408"/>
    <lineage>
        <taxon>Bacteria</taxon>
        <taxon>Bacillati</taxon>
        <taxon>Cyanobacteriota</taxon>
        <taxon>Cyanophyceae</taxon>
        <taxon>Oscillatoriophycideae</taxon>
        <taxon>Oscillatoriales</taxon>
        <taxon>Oscillatoriaceae</taxon>
        <taxon>Phormidium</taxon>
    </lineage>
</organism>
<dbReference type="Proteomes" id="UP000010478">
    <property type="component" value="Chromosome"/>
</dbReference>
<dbReference type="GO" id="GO:0030170">
    <property type="term" value="F:pyridoxal phosphate binding"/>
    <property type="evidence" value="ECO:0007669"/>
    <property type="project" value="InterPro"/>
</dbReference>
<dbReference type="RefSeq" id="WP_015174068.1">
    <property type="nucleotide sequence ID" value="NC_019729.1"/>
</dbReference>
<dbReference type="InterPro" id="IPR011037">
    <property type="entry name" value="Pyrv_Knase-like_insert_dom_sf"/>
</dbReference>
<dbReference type="AlphaFoldDB" id="K9VBE5"/>
<keyword evidence="3" id="KW-1185">Reference proteome</keyword>
<evidence type="ECO:0000313" key="3">
    <source>
        <dbReference type="Proteomes" id="UP000010478"/>
    </source>
</evidence>
<dbReference type="EMBL" id="CP003614">
    <property type="protein sequence ID" value="AFZ04732.1"/>
    <property type="molecule type" value="Genomic_DNA"/>
</dbReference>
<dbReference type="KEGG" id="oni:Osc7112_0090"/>
<dbReference type="eggNOG" id="COG3217">
    <property type="taxonomic scope" value="Bacteria"/>
</dbReference>
<protein>
    <submittedName>
        <fullName evidence="2">MOSC domain containing protein</fullName>
    </submittedName>
</protein>
<dbReference type="SUPFAM" id="SSF50800">
    <property type="entry name" value="PK beta-barrel domain-like"/>
    <property type="match status" value="1"/>
</dbReference>
<dbReference type="PANTHER" id="PTHR36930:SF1">
    <property type="entry name" value="MOSC DOMAIN-CONTAINING PROTEIN"/>
    <property type="match status" value="1"/>
</dbReference>
<dbReference type="OrthoDB" id="581532at2"/>
<reference evidence="2 3" key="1">
    <citation type="submission" date="2012-05" db="EMBL/GenBank/DDBJ databases">
        <title>Finished chromosome of genome of Oscillatoria sp. PCC 7112.</title>
        <authorList>
            <consortium name="US DOE Joint Genome Institute"/>
            <person name="Gugger M."/>
            <person name="Coursin T."/>
            <person name="Rippka R."/>
            <person name="Tandeau De Marsac N."/>
            <person name="Huntemann M."/>
            <person name="Wei C.-L."/>
            <person name="Han J."/>
            <person name="Detter J.C."/>
            <person name="Han C."/>
            <person name="Tapia R."/>
            <person name="Davenport K."/>
            <person name="Daligault H."/>
            <person name="Erkkila T."/>
            <person name="Gu W."/>
            <person name="Munk A.C.C."/>
            <person name="Teshima H."/>
            <person name="Xu Y."/>
            <person name="Chain P."/>
            <person name="Chen A."/>
            <person name="Krypides N."/>
            <person name="Mavromatis K."/>
            <person name="Markowitz V."/>
            <person name="Szeto E."/>
            <person name="Ivanova N."/>
            <person name="Mikhailova N."/>
            <person name="Ovchinnikova G."/>
            <person name="Pagani I."/>
            <person name="Pati A."/>
            <person name="Goodwin L."/>
            <person name="Peters L."/>
            <person name="Pitluck S."/>
            <person name="Woyke T."/>
            <person name="Kerfeld C."/>
        </authorList>
    </citation>
    <scope>NUCLEOTIDE SEQUENCE [LARGE SCALE GENOMIC DNA]</scope>
    <source>
        <strain evidence="2 3">PCC 7112</strain>
    </source>
</reference>
<dbReference type="GO" id="GO:0030151">
    <property type="term" value="F:molybdenum ion binding"/>
    <property type="evidence" value="ECO:0007669"/>
    <property type="project" value="InterPro"/>
</dbReference>
<dbReference type="PATRIC" id="fig|179408.3.peg.117"/>
<dbReference type="Pfam" id="PF03473">
    <property type="entry name" value="MOSC"/>
    <property type="match status" value="1"/>
</dbReference>